<accession>A0ABZ0U0L5</accession>
<gene>
    <name evidence="2" type="ORF">SOJ16_002122</name>
</gene>
<dbReference type="Proteomes" id="UP001322744">
    <property type="component" value="Chromosome"/>
</dbReference>
<sequence length="91" mass="10526">MSMIVCRIELLYKAWAYGVTTVVADAGYNSKKWFKAAQGLEIKFVAGINEKNMKNKVNVKSKLRAENMKYLETGEGKKVYRRRTTIEKLFQ</sequence>
<protein>
    <submittedName>
        <fullName evidence="2">Transposase</fullName>
    </submittedName>
</protein>
<reference evidence="2 3" key="1">
    <citation type="submission" date="2023-12" db="EMBL/GenBank/DDBJ databases">
        <authorList>
            <person name="Manesh M.J.H."/>
            <person name="Bing R.G."/>
            <person name="Willard D.J."/>
            <person name="Kelly R.M."/>
        </authorList>
    </citation>
    <scope>NUCLEOTIDE SEQUENCE [LARGE SCALE GENOMIC DNA]</scope>
    <source>
        <strain evidence="2 3">DSM 8977</strain>
    </source>
</reference>
<feature type="domain" description="Transposase IS4-like" evidence="1">
    <location>
        <begin position="19"/>
        <end position="90"/>
    </location>
</feature>
<evidence type="ECO:0000259" key="1">
    <source>
        <dbReference type="Pfam" id="PF01609"/>
    </source>
</evidence>
<dbReference type="EMBL" id="CP139957">
    <property type="protein sequence ID" value="WPX08253.1"/>
    <property type="molecule type" value="Genomic_DNA"/>
</dbReference>
<evidence type="ECO:0000313" key="3">
    <source>
        <dbReference type="Proteomes" id="UP001322744"/>
    </source>
</evidence>
<dbReference type="Pfam" id="PF01609">
    <property type="entry name" value="DDE_Tnp_1"/>
    <property type="match status" value="1"/>
</dbReference>
<proteinExistence type="predicted"/>
<dbReference type="InterPro" id="IPR002559">
    <property type="entry name" value="Transposase_11"/>
</dbReference>
<organism evidence="2 3">
    <name type="scientific">Anaerocellum danielii</name>
    <dbReference type="NCBI Taxonomy" id="1387557"/>
    <lineage>
        <taxon>Bacteria</taxon>
        <taxon>Bacillati</taxon>
        <taxon>Bacillota</taxon>
        <taxon>Bacillota incertae sedis</taxon>
        <taxon>Caldicellulosiruptorales</taxon>
        <taxon>Caldicellulosiruptoraceae</taxon>
        <taxon>Anaerocellum</taxon>
    </lineage>
</organism>
<name>A0ABZ0U0L5_9FIRM</name>
<evidence type="ECO:0000313" key="2">
    <source>
        <dbReference type="EMBL" id="WPX08253.1"/>
    </source>
</evidence>
<keyword evidence="3" id="KW-1185">Reference proteome</keyword>
<dbReference type="RefSeq" id="WP_235375245.1">
    <property type="nucleotide sequence ID" value="NZ_CP139957.1"/>
</dbReference>